<gene>
    <name evidence="2" type="ORF">SPSK_04553</name>
</gene>
<evidence type="ECO:0000313" key="2">
    <source>
        <dbReference type="EMBL" id="KJR83509.1"/>
    </source>
</evidence>
<organism evidence="2 3">
    <name type="scientific">Sporothrix schenckii 1099-18</name>
    <dbReference type="NCBI Taxonomy" id="1397361"/>
    <lineage>
        <taxon>Eukaryota</taxon>
        <taxon>Fungi</taxon>
        <taxon>Dikarya</taxon>
        <taxon>Ascomycota</taxon>
        <taxon>Pezizomycotina</taxon>
        <taxon>Sordariomycetes</taxon>
        <taxon>Sordariomycetidae</taxon>
        <taxon>Ophiostomatales</taxon>
        <taxon>Ophiostomataceae</taxon>
        <taxon>Sporothrix</taxon>
    </lineage>
</organism>
<name>A0A0F2M334_SPOSC</name>
<reference evidence="2 3" key="2">
    <citation type="journal article" date="2015" name="Eukaryot. Cell">
        <title>Asexual propagation of a virulent clone complex in a human and feline outbreak of sporotrichosis.</title>
        <authorList>
            <person name="Teixeira Mde M."/>
            <person name="Rodrigues A.M."/>
            <person name="Tsui C.K."/>
            <person name="de Almeida L.G."/>
            <person name="Van Diepeningen A.D."/>
            <person name="van den Ende B.G."/>
            <person name="Fernandes G.F."/>
            <person name="Kano R."/>
            <person name="Hamelin R.C."/>
            <person name="Lopes-Bezerra L.M."/>
            <person name="Vasconcelos A.T."/>
            <person name="de Hoog S."/>
            <person name="de Camargo Z.P."/>
            <person name="Felipe M.S."/>
        </authorList>
    </citation>
    <scope>NUCLEOTIDE SEQUENCE [LARGE SCALE GENOMIC DNA]</scope>
    <source>
        <strain evidence="2 3">1099-18</strain>
    </source>
</reference>
<accession>A0A0F2M334</accession>
<proteinExistence type="predicted"/>
<evidence type="ECO:0000313" key="3">
    <source>
        <dbReference type="Proteomes" id="UP000033710"/>
    </source>
</evidence>
<protein>
    <submittedName>
        <fullName evidence="2">Uncharacterized protein</fullName>
    </submittedName>
</protein>
<dbReference type="VEuPathDB" id="FungiDB:SPSK_04553"/>
<dbReference type="AlphaFoldDB" id="A0A0F2M334"/>
<comment type="caution">
    <text evidence="2">The sequence shown here is derived from an EMBL/GenBank/DDBJ whole genome shotgun (WGS) entry which is preliminary data.</text>
</comment>
<dbReference type="Proteomes" id="UP000033710">
    <property type="component" value="Unassembled WGS sequence"/>
</dbReference>
<dbReference type="KEGG" id="ssck:SPSK_04553"/>
<evidence type="ECO:0000256" key="1">
    <source>
        <dbReference type="SAM" id="MobiDB-lite"/>
    </source>
</evidence>
<feature type="region of interest" description="Disordered" evidence="1">
    <location>
        <begin position="148"/>
        <end position="167"/>
    </location>
</feature>
<reference evidence="2 3" key="1">
    <citation type="journal article" date="2014" name="BMC Genomics">
        <title>Comparative genomics of the major fungal agents of human and animal Sporotrichosis: Sporothrix schenckii and Sporothrix brasiliensis.</title>
        <authorList>
            <person name="Teixeira M.M."/>
            <person name="de Almeida L.G."/>
            <person name="Kubitschek-Barreira P."/>
            <person name="Alves F.L."/>
            <person name="Kioshima E.S."/>
            <person name="Abadio A.K."/>
            <person name="Fernandes L."/>
            <person name="Derengowski L.S."/>
            <person name="Ferreira K.S."/>
            <person name="Souza R.C."/>
            <person name="Ruiz J.C."/>
            <person name="de Andrade N.C."/>
            <person name="Paes H.C."/>
            <person name="Nicola A.M."/>
            <person name="Albuquerque P."/>
            <person name="Gerber A.L."/>
            <person name="Martins V.P."/>
            <person name="Peconick L.D."/>
            <person name="Neto A.V."/>
            <person name="Chaucanez C.B."/>
            <person name="Silva P.A."/>
            <person name="Cunha O.L."/>
            <person name="de Oliveira F.F."/>
            <person name="dos Santos T.C."/>
            <person name="Barros A.L."/>
            <person name="Soares M.A."/>
            <person name="de Oliveira L.M."/>
            <person name="Marini M.M."/>
            <person name="Villalobos-Duno H."/>
            <person name="Cunha M.M."/>
            <person name="de Hoog S."/>
            <person name="da Silveira J.F."/>
            <person name="Henrissat B."/>
            <person name="Nino-Vega G.A."/>
            <person name="Cisalpino P.S."/>
            <person name="Mora-Montes H.M."/>
            <person name="Almeida S.R."/>
            <person name="Stajich J.E."/>
            <person name="Lopes-Bezerra L.M."/>
            <person name="Vasconcelos A.T."/>
            <person name="Felipe M.S."/>
        </authorList>
    </citation>
    <scope>NUCLEOTIDE SEQUENCE [LARGE SCALE GENOMIC DNA]</scope>
    <source>
        <strain evidence="2 3">1099-18</strain>
    </source>
</reference>
<dbReference type="GeneID" id="27666633"/>
<dbReference type="RefSeq" id="XP_016586185.1">
    <property type="nucleotide sequence ID" value="XM_016731356.1"/>
</dbReference>
<sequence>MSTYCSAGDFALFVVVASLDKETPQVGEAGLRGLAFCALYRSKERCNHTIERGCCWAPIVSLERCVTLPANGPGLDTSLSPTSLVNLWNLTVSCLSTQSHHTQITTTTSTTHPCLAGSIILPRPPRHSSHTSTTLIVGAHIDTYPRRSTSRLTPFSPSSSTAHLVAR</sequence>
<dbReference type="EMBL" id="AXCR01000010">
    <property type="protein sequence ID" value="KJR83509.1"/>
    <property type="molecule type" value="Genomic_DNA"/>
</dbReference>